<comment type="caution">
    <text evidence="2">The sequence shown here is derived from an EMBL/GenBank/DDBJ whole genome shotgun (WGS) entry which is preliminary data.</text>
</comment>
<dbReference type="RefSeq" id="WP_044410066.1">
    <property type="nucleotide sequence ID" value="NZ_JXXE01000215.1"/>
</dbReference>
<dbReference type="PANTHER" id="PTHR42815">
    <property type="entry name" value="FAD-BINDING, PUTATIVE (AFU_ORTHOLOGUE AFUA_6G07600)-RELATED"/>
    <property type="match status" value="1"/>
</dbReference>
<dbReference type="InterPro" id="IPR011576">
    <property type="entry name" value="Pyridox_Oxase_N"/>
</dbReference>
<proteinExistence type="predicted"/>
<dbReference type="AlphaFoldDB" id="A0A0D7EWA0"/>
<dbReference type="Pfam" id="PF01243">
    <property type="entry name" value="PNPOx_N"/>
    <property type="match status" value="1"/>
</dbReference>
<protein>
    <submittedName>
        <fullName evidence="2">Pyridoxamine 5-phosphate oxidase</fullName>
    </submittedName>
</protein>
<evidence type="ECO:0000313" key="3">
    <source>
        <dbReference type="Proteomes" id="UP000032515"/>
    </source>
</evidence>
<feature type="domain" description="Pyridoxamine 5'-phosphate oxidase N-terminal" evidence="1">
    <location>
        <begin position="41"/>
        <end position="136"/>
    </location>
</feature>
<evidence type="ECO:0000313" key="2">
    <source>
        <dbReference type="EMBL" id="KIZ43697.1"/>
    </source>
</evidence>
<dbReference type="PATRIC" id="fig|1076.23.peg.1954"/>
<dbReference type="EMBL" id="JXXE01000215">
    <property type="protein sequence ID" value="KIZ43697.1"/>
    <property type="molecule type" value="Genomic_DNA"/>
</dbReference>
<dbReference type="InterPro" id="IPR012349">
    <property type="entry name" value="Split_barrel_FMN-bd"/>
</dbReference>
<dbReference type="Proteomes" id="UP000032515">
    <property type="component" value="Unassembled WGS sequence"/>
</dbReference>
<reference evidence="2 3" key="1">
    <citation type="submission" date="2014-11" db="EMBL/GenBank/DDBJ databases">
        <title>Genomics and ecophysiology of heterotrophic nitrogen fixing bacteria isolated from estuarine surface water.</title>
        <authorList>
            <person name="Bentzon-Tilia M."/>
            <person name="Severin I."/>
            <person name="Hansen L.H."/>
            <person name="Riemann L."/>
        </authorList>
    </citation>
    <scope>NUCLEOTIDE SEQUENCE [LARGE SCALE GENOMIC DNA]</scope>
    <source>
        <strain evidence="2 3">BAL398</strain>
    </source>
</reference>
<dbReference type="OrthoDB" id="9786134at2"/>
<organism evidence="2 3">
    <name type="scientific">Rhodopseudomonas palustris</name>
    <dbReference type="NCBI Taxonomy" id="1076"/>
    <lineage>
        <taxon>Bacteria</taxon>
        <taxon>Pseudomonadati</taxon>
        <taxon>Pseudomonadota</taxon>
        <taxon>Alphaproteobacteria</taxon>
        <taxon>Hyphomicrobiales</taxon>
        <taxon>Nitrobacteraceae</taxon>
        <taxon>Rhodopseudomonas</taxon>
    </lineage>
</organism>
<dbReference type="PANTHER" id="PTHR42815:SF2">
    <property type="entry name" value="FAD-BINDING, PUTATIVE (AFU_ORTHOLOGUE AFUA_6G07600)-RELATED"/>
    <property type="match status" value="1"/>
</dbReference>
<sequence>MAYGFLDTLSTRGVRAAQAANGSAEMWQKFSGHRAFDRFTAAETAFVQARDSFYMATVSESGWPYIQHRGGPVGFLKVLDEKTLAFADFRGNRQYISLGNVASDDRAALFLMDYPNRQRLKILAHMSVRDLAAEPEFAEQLSSPGYKGRPERAFILKLEAFDWNCPQHITPRFTADEVAAGTLLLRERLAETEAQLKILREHVARPQNPESAP</sequence>
<gene>
    <name evidence="2" type="ORF">OO17_10990</name>
</gene>
<dbReference type="Gene3D" id="2.30.110.10">
    <property type="entry name" value="Electron Transport, Fmn-binding Protein, Chain A"/>
    <property type="match status" value="1"/>
</dbReference>
<accession>A0A0D7EWA0</accession>
<evidence type="ECO:0000259" key="1">
    <source>
        <dbReference type="Pfam" id="PF01243"/>
    </source>
</evidence>
<name>A0A0D7EWA0_RHOPL</name>
<dbReference type="SUPFAM" id="SSF50475">
    <property type="entry name" value="FMN-binding split barrel"/>
    <property type="match status" value="1"/>
</dbReference>